<comment type="catalytic activity">
    <reaction evidence="14 15">
        <text>tRNA(Phe) + L-phenylalanine + ATP = L-phenylalanyl-tRNA(Phe) + AMP + diphosphate + H(+)</text>
        <dbReference type="Rhea" id="RHEA:19413"/>
        <dbReference type="Rhea" id="RHEA-COMP:9668"/>
        <dbReference type="Rhea" id="RHEA-COMP:9699"/>
        <dbReference type="ChEBI" id="CHEBI:15378"/>
        <dbReference type="ChEBI" id="CHEBI:30616"/>
        <dbReference type="ChEBI" id="CHEBI:33019"/>
        <dbReference type="ChEBI" id="CHEBI:58095"/>
        <dbReference type="ChEBI" id="CHEBI:78442"/>
        <dbReference type="ChEBI" id="CHEBI:78531"/>
        <dbReference type="ChEBI" id="CHEBI:456215"/>
        <dbReference type="EC" id="6.1.1.20"/>
    </reaction>
</comment>
<dbReference type="InterPro" id="IPR005121">
    <property type="entry name" value="Fdx_antiC-bd"/>
</dbReference>
<dbReference type="FunFam" id="2.40.50.140:FF:000045">
    <property type="entry name" value="Phenylalanine--tRNA ligase beta subunit"/>
    <property type="match status" value="1"/>
</dbReference>
<evidence type="ECO:0000256" key="10">
    <source>
        <dbReference type="ARBA" id="ARBA00022842"/>
    </source>
</evidence>
<dbReference type="NCBIfam" id="TIGR00472">
    <property type="entry name" value="pheT_bact"/>
    <property type="match status" value="1"/>
</dbReference>
<evidence type="ECO:0000259" key="19">
    <source>
        <dbReference type="PROSITE" id="PS51483"/>
    </source>
</evidence>
<feature type="binding site" evidence="15">
    <location>
        <position position="462"/>
    </location>
    <ligand>
        <name>Mg(2+)</name>
        <dbReference type="ChEBI" id="CHEBI:18420"/>
        <note>shared with alpha subunit</note>
    </ligand>
</feature>
<dbReference type="InterPro" id="IPR005147">
    <property type="entry name" value="tRNA_synthase_B5-dom"/>
</dbReference>
<dbReference type="GO" id="GO:0009328">
    <property type="term" value="C:phenylalanine-tRNA ligase complex"/>
    <property type="evidence" value="ECO:0007669"/>
    <property type="project" value="TreeGrafter"/>
</dbReference>
<dbReference type="Proteomes" id="UP000427716">
    <property type="component" value="Chromosome"/>
</dbReference>
<dbReference type="SUPFAM" id="SSF50249">
    <property type="entry name" value="Nucleic acid-binding proteins"/>
    <property type="match status" value="1"/>
</dbReference>
<dbReference type="Gene3D" id="3.30.930.10">
    <property type="entry name" value="Bira Bifunctional Protein, Domain 2"/>
    <property type="match status" value="1"/>
</dbReference>
<comment type="cofactor">
    <cofactor evidence="15">
        <name>Mg(2+)</name>
        <dbReference type="ChEBI" id="CHEBI:18420"/>
    </cofactor>
    <text evidence="15">Binds 2 magnesium ions per tetramer.</text>
</comment>
<evidence type="ECO:0000313" key="20">
    <source>
        <dbReference type="EMBL" id="QGT78131.1"/>
    </source>
</evidence>
<dbReference type="Pfam" id="PF03483">
    <property type="entry name" value="B3_4"/>
    <property type="match status" value="1"/>
</dbReference>
<dbReference type="SMART" id="SM00874">
    <property type="entry name" value="B5"/>
    <property type="match status" value="1"/>
</dbReference>
<evidence type="ECO:0000256" key="9">
    <source>
        <dbReference type="ARBA" id="ARBA00022840"/>
    </source>
</evidence>
<evidence type="ECO:0000256" key="6">
    <source>
        <dbReference type="ARBA" id="ARBA00022598"/>
    </source>
</evidence>
<dbReference type="EC" id="6.1.1.20" evidence="15"/>
<evidence type="ECO:0000256" key="16">
    <source>
        <dbReference type="PROSITE-ProRule" id="PRU00209"/>
    </source>
</evidence>
<dbReference type="InterPro" id="IPR005146">
    <property type="entry name" value="B3/B4_tRNA-bd"/>
</dbReference>
<comment type="subunit">
    <text evidence="3 15">Tetramer of two alpha and two beta subunits.</text>
</comment>
<proteinExistence type="inferred from homology"/>
<dbReference type="InterPro" id="IPR033714">
    <property type="entry name" value="tRNA_bind_bactPheRS"/>
</dbReference>
<dbReference type="SMART" id="SM00873">
    <property type="entry name" value="B3_4"/>
    <property type="match status" value="1"/>
</dbReference>
<dbReference type="CDD" id="cd02796">
    <property type="entry name" value="tRNA_bind_bactPheRS"/>
    <property type="match status" value="1"/>
</dbReference>
<reference evidence="20 21" key="1">
    <citation type="submission" date="2019-11" db="EMBL/GenBank/DDBJ databases">
        <authorList>
            <person name="Zhang J."/>
            <person name="Sun C."/>
        </authorList>
    </citation>
    <scope>NUCLEOTIDE SEQUENCE [LARGE SCALE GENOMIC DNA]</scope>
    <source>
        <strain evidence="21">sp2</strain>
    </source>
</reference>
<evidence type="ECO:0000259" key="17">
    <source>
        <dbReference type="PROSITE" id="PS50886"/>
    </source>
</evidence>
<dbReference type="InterPro" id="IPR020825">
    <property type="entry name" value="Phe-tRNA_synthase-like_B3/B4"/>
</dbReference>
<feature type="domain" description="B5" evidence="19">
    <location>
        <begin position="400"/>
        <end position="475"/>
    </location>
</feature>
<keyword evidence="13 15" id="KW-0030">Aminoacyl-tRNA synthetase</keyword>
<keyword evidence="4 15" id="KW-0963">Cytoplasm</keyword>
<dbReference type="Pfam" id="PF03484">
    <property type="entry name" value="B5"/>
    <property type="match status" value="1"/>
</dbReference>
<dbReference type="GO" id="GO:0000049">
    <property type="term" value="F:tRNA binding"/>
    <property type="evidence" value="ECO:0007669"/>
    <property type="project" value="UniProtKB-UniRule"/>
</dbReference>
<feature type="domain" description="TRNA-binding" evidence="17">
    <location>
        <begin position="39"/>
        <end position="147"/>
    </location>
</feature>
<dbReference type="PANTHER" id="PTHR10947:SF0">
    <property type="entry name" value="PHENYLALANINE--TRNA LIGASE BETA SUBUNIT"/>
    <property type="match status" value="1"/>
</dbReference>
<keyword evidence="6 15" id="KW-0436">Ligase</keyword>
<evidence type="ECO:0000256" key="14">
    <source>
        <dbReference type="ARBA" id="ARBA00049255"/>
    </source>
</evidence>
<dbReference type="KEGG" id="ghl:GM160_04030"/>
<organism evidence="20 21">
    <name type="scientific">Guyparkeria halophila</name>
    <dbReference type="NCBI Taxonomy" id="47960"/>
    <lineage>
        <taxon>Bacteria</taxon>
        <taxon>Pseudomonadati</taxon>
        <taxon>Pseudomonadota</taxon>
        <taxon>Gammaproteobacteria</taxon>
        <taxon>Chromatiales</taxon>
        <taxon>Thioalkalibacteraceae</taxon>
        <taxon>Guyparkeria</taxon>
    </lineage>
</organism>
<dbReference type="GO" id="GO:0000287">
    <property type="term" value="F:magnesium ion binding"/>
    <property type="evidence" value="ECO:0007669"/>
    <property type="project" value="UniProtKB-UniRule"/>
</dbReference>
<dbReference type="InterPro" id="IPR012340">
    <property type="entry name" value="NA-bd_OB-fold"/>
</dbReference>
<dbReference type="SUPFAM" id="SSF55681">
    <property type="entry name" value="Class II aaRS and biotin synthetases"/>
    <property type="match status" value="1"/>
</dbReference>
<dbReference type="Gene3D" id="2.40.50.140">
    <property type="entry name" value="Nucleic acid-binding proteins"/>
    <property type="match status" value="1"/>
</dbReference>
<dbReference type="FunFam" id="3.30.930.10:FF:000022">
    <property type="entry name" value="Phenylalanine--tRNA ligase beta subunit"/>
    <property type="match status" value="1"/>
</dbReference>
<keyword evidence="11 16" id="KW-0694">RNA-binding</keyword>
<dbReference type="Pfam" id="PF01588">
    <property type="entry name" value="tRNA_bind"/>
    <property type="match status" value="1"/>
</dbReference>
<name>A0A6I6D452_9GAMM</name>
<dbReference type="SUPFAM" id="SSF54991">
    <property type="entry name" value="Anticodon-binding domain of PheRS"/>
    <property type="match status" value="1"/>
</dbReference>
<evidence type="ECO:0000256" key="3">
    <source>
        <dbReference type="ARBA" id="ARBA00011209"/>
    </source>
</evidence>
<feature type="binding site" evidence="15">
    <location>
        <position position="463"/>
    </location>
    <ligand>
        <name>Mg(2+)</name>
        <dbReference type="ChEBI" id="CHEBI:18420"/>
        <note>shared with alpha subunit</note>
    </ligand>
</feature>
<feature type="binding site" evidence="15">
    <location>
        <position position="459"/>
    </location>
    <ligand>
        <name>Mg(2+)</name>
        <dbReference type="ChEBI" id="CHEBI:18420"/>
        <note>shared with alpha subunit</note>
    </ligand>
</feature>
<dbReference type="RefSeq" id="WP_156573366.1">
    <property type="nucleotide sequence ID" value="NZ_CP046415.1"/>
</dbReference>
<dbReference type="Gene3D" id="3.30.70.380">
    <property type="entry name" value="Ferrodoxin-fold anticodon-binding domain"/>
    <property type="match status" value="1"/>
</dbReference>
<dbReference type="NCBIfam" id="NF045760">
    <property type="entry name" value="YtpR"/>
    <property type="match status" value="1"/>
</dbReference>
<dbReference type="InterPro" id="IPR002547">
    <property type="entry name" value="tRNA-bd_dom"/>
</dbReference>
<dbReference type="InterPro" id="IPR004532">
    <property type="entry name" value="Phe-tRNA-ligase_IIc_bsu_bact"/>
</dbReference>
<dbReference type="Gene3D" id="3.50.40.10">
    <property type="entry name" value="Phenylalanyl-trna Synthetase, Chain B, domain 3"/>
    <property type="match status" value="1"/>
</dbReference>
<keyword evidence="5 16" id="KW-0820">tRNA-binding</keyword>
<evidence type="ECO:0000256" key="1">
    <source>
        <dbReference type="ARBA" id="ARBA00004496"/>
    </source>
</evidence>
<dbReference type="HAMAP" id="MF_00283">
    <property type="entry name" value="Phe_tRNA_synth_beta1"/>
    <property type="match status" value="1"/>
</dbReference>
<evidence type="ECO:0000256" key="11">
    <source>
        <dbReference type="ARBA" id="ARBA00022884"/>
    </source>
</evidence>
<dbReference type="SMART" id="SM00896">
    <property type="entry name" value="FDX-ACB"/>
    <property type="match status" value="1"/>
</dbReference>
<evidence type="ECO:0000259" key="18">
    <source>
        <dbReference type="PROSITE" id="PS51447"/>
    </source>
</evidence>
<accession>A0A6I6D452</accession>
<dbReference type="PROSITE" id="PS50886">
    <property type="entry name" value="TRBD"/>
    <property type="match status" value="1"/>
</dbReference>
<evidence type="ECO:0000256" key="13">
    <source>
        <dbReference type="ARBA" id="ARBA00023146"/>
    </source>
</evidence>
<sequence>MLFSENWLRTWIDPQVDTDELAHRLTMAGLEVDAIEPAAPAFDNVVVAEVKTVRPHPDADKLRVTEVFDGETTWQVVCGAPNVREGLKAPLARVGATLPGGMKIKKAKLRGEPSHGMLCGADELGLSSARDGLLELPDDAPVGRDLREWLDLDDAVIELGITPNRGDVLSIAGLAQECSALFDATLNAPETRAPAATVDSTRAAGIEAADACPVYLTQVIEAIPARGDTDMMIAERLRRAGVSTVEPIVDLLNYVMLETGQPMHAFDADRLDGDIRVRWAKAGEKMVGLNEQELTLEDDCLVVADAANPIALAGIIGSQPSGVSGETRRIVLESAHFTPEAVAGRARRFGLSTDAAFRFERGVDPSLPRQAIDRAAQLITELLGGQAGPVVEATGGRELSAPAAITLDMDWAERRLGLPVATDRAADLLTRLGCEVTTDGNVLSVVPPTRRFDLAIPEDLLEELARLIGYDEFRAPITRMTPEIGLPAATDNTTTRIGDLMADRGYFEAITYSFVDRELDAVITPDSPPIELANPIASQMAVMRQSLWPGLLEAVAHNQKRQQPAIRLFETGHRFAGSTAETARETGELAFVAAGHAAPEQWGQATRPVDFYDIKGDLEDLLEGLGLGNALSFRAGTHPALHPGQSAEILVDGHAVGEIGALHPETLKAFDLKGPVFAARLSLAGIDTRPLPQSAPLSKFPRIRRDLALVTPTSLAFSDLSSAIRAAGGEFLRDVEPFDRYVGEGVAEGKQSLAVKLVFQNDERTLTDDEITDTINHILEHLRQHDVELRG</sequence>
<feature type="domain" description="FDX-ACB" evidence="18">
    <location>
        <begin position="698"/>
        <end position="790"/>
    </location>
</feature>
<dbReference type="GO" id="GO:0005524">
    <property type="term" value="F:ATP binding"/>
    <property type="evidence" value="ECO:0007669"/>
    <property type="project" value="UniProtKB-UniRule"/>
</dbReference>
<dbReference type="PANTHER" id="PTHR10947">
    <property type="entry name" value="PHENYLALANYL-TRNA SYNTHETASE BETA CHAIN AND LEUCINE-RICH REPEAT-CONTAINING PROTEIN 47"/>
    <property type="match status" value="1"/>
</dbReference>
<dbReference type="AlphaFoldDB" id="A0A6I6D452"/>
<dbReference type="SUPFAM" id="SSF46955">
    <property type="entry name" value="Putative DNA-binding domain"/>
    <property type="match status" value="1"/>
</dbReference>
<protein>
    <recommendedName>
        <fullName evidence="15">Phenylalanine--tRNA ligase beta subunit</fullName>
        <ecNumber evidence="15">6.1.1.20</ecNumber>
    </recommendedName>
    <alternativeName>
        <fullName evidence="15">Phenylalanyl-tRNA synthetase beta subunit</fullName>
        <shortName evidence="15">PheRS</shortName>
    </alternativeName>
</protein>
<dbReference type="SUPFAM" id="SSF56037">
    <property type="entry name" value="PheT/TilS domain"/>
    <property type="match status" value="1"/>
</dbReference>
<dbReference type="InterPro" id="IPR009061">
    <property type="entry name" value="DNA-bd_dom_put_sf"/>
</dbReference>
<dbReference type="InterPro" id="IPR045864">
    <property type="entry name" value="aa-tRNA-synth_II/BPL/LPL"/>
</dbReference>
<keyword evidence="12 15" id="KW-0648">Protein biosynthesis</keyword>
<evidence type="ECO:0000313" key="21">
    <source>
        <dbReference type="Proteomes" id="UP000427716"/>
    </source>
</evidence>
<dbReference type="PROSITE" id="PS51447">
    <property type="entry name" value="FDX_ACB"/>
    <property type="match status" value="1"/>
</dbReference>
<dbReference type="InterPro" id="IPR045060">
    <property type="entry name" value="Phe-tRNA-ligase_IIc_bsu"/>
</dbReference>
<dbReference type="GO" id="GO:0004826">
    <property type="term" value="F:phenylalanine-tRNA ligase activity"/>
    <property type="evidence" value="ECO:0007669"/>
    <property type="project" value="UniProtKB-UniRule"/>
</dbReference>
<dbReference type="Pfam" id="PF03147">
    <property type="entry name" value="FDX-ACB"/>
    <property type="match status" value="1"/>
</dbReference>
<dbReference type="InterPro" id="IPR036690">
    <property type="entry name" value="Fdx_antiC-bd_sf"/>
</dbReference>
<dbReference type="CDD" id="cd00769">
    <property type="entry name" value="PheRS_beta_core"/>
    <property type="match status" value="1"/>
</dbReference>
<dbReference type="GO" id="GO:0006432">
    <property type="term" value="P:phenylalanyl-tRNA aminoacylation"/>
    <property type="evidence" value="ECO:0007669"/>
    <property type="project" value="UniProtKB-UniRule"/>
</dbReference>
<keyword evidence="8 15" id="KW-0547">Nucleotide-binding</keyword>
<evidence type="ECO:0000256" key="7">
    <source>
        <dbReference type="ARBA" id="ARBA00022723"/>
    </source>
</evidence>
<comment type="subcellular location">
    <subcellularLocation>
        <location evidence="1 15">Cytoplasm</location>
    </subcellularLocation>
</comment>
<feature type="binding site" evidence="15">
    <location>
        <position position="453"/>
    </location>
    <ligand>
        <name>Mg(2+)</name>
        <dbReference type="ChEBI" id="CHEBI:18420"/>
        <note>shared with alpha subunit</note>
    </ligand>
</feature>
<keyword evidence="7 15" id="KW-0479">Metal-binding</keyword>
<evidence type="ECO:0000256" key="12">
    <source>
        <dbReference type="ARBA" id="ARBA00022917"/>
    </source>
</evidence>
<evidence type="ECO:0000256" key="8">
    <source>
        <dbReference type="ARBA" id="ARBA00022741"/>
    </source>
</evidence>
<gene>
    <name evidence="15 20" type="primary">pheT</name>
    <name evidence="20" type="ORF">GM160_04030</name>
</gene>
<evidence type="ECO:0000256" key="15">
    <source>
        <dbReference type="HAMAP-Rule" id="MF_00283"/>
    </source>
</evidence>
<evidence type="ECO:0000256" key="5">
    <source>
        <dbReference type="ARBA" id="ARBA00022555"/>
    </source>
</evidence>
<evidence type="ECO:0000256" key="2">
    <source>
        <dbReference type="ARBA" id="ARBA00008653"/>
    </source>
</evidence>
<comment type="similarity">
    <text evidence="2 15">Belongs to the phenylalanyl-tRNA synthetase beta subunit family. Type 1 subfamily.</text>
</comment>
<keyword evidence="9 15" id="KW-0067">ATP-binding</keyword>
<keyword evidence="21" id="KW-1185">Reference proteome</keyword>
<dbReference type="InterPro" id="IPR041616">
    <property type="entry name" value="PheRS_beta_core"/>
</dbReference>
<evidence type="ECO:0000256" key="4">
    <source>
        <dbReference type="ARBA" id="ARBA00022490"/>
    </source>
</evidence>
<keyword evidence="10 15" id="KW-0460">Magnesium</keyword>
<dbReference type="FunFam" id="3.30.70.380:FF:000001">
    <property type="entry name" value="Phenylalanine--tRNA ligase beta subunit"/>
    <property type="match status" value="1"/>
</dbReference>
<dbReference type="EMBL" id="CP046415">
    <property type="protein sequence ID" value="QGT78131.1"/>
    <property type="molecule type" value="Genomic_DNA"/>
</dbReference>
<dbReference type="Gene3D" id="3.30.56.10">
    <property type="match status" value="2"/>
</dbReference>
<dbReference type="Pfam" id="PF17759">
    <property type="entry name" value="tRNA_synthFbeta"/>
    <property type="match status" value="1"/>
</dbReference>
<dbReference type="PROSITE" id="PS51483">
    <property type="entry name" value="B5"/>
    <property type="match status" value="1"/>
</dbReference>